<dbReference type="PRINTS" id="PR00255">
    <property type="entry name" value="NATPEPTIDER"/>
</dbReference>
<keyword evidence="10" id="KW-0325">Glycoprotein</keyword>
<protein>
    <recommendedName>
        <fullName evidence="2 14">Guanylate cyclase</fullName>
        <ecNumber evidence="2 14">4.6.1.2</ecNumber>
    </recommendedName>
</protein>
<evidence type="ECO:0000313" key="20">
    <source>
        <dbReference type="Proteomes" id="UP001208570"/>
    </source>
</evidence>
<comment type="caution">
    <text evidence="19">The sequence shown here is derived from an EMBL/GenBank/DDBJ whole genome shotgun (WGS) entry which is preliminary data.</text>
</comment>
<dbReference type="GO" id="GO:0001653">
    <property type="term" value="F:peptide receptor activity"/>
    <property type="evidence" value="ECO:0007669"/>
    <property type="project" value="TreeGrafter"/>
</dbReference>
<dbReference type="GO" id="GO:0005525">
    <property type="term" value="F:GTP binding"/>
    <property type="evidence" value="ECO:0007669"/>
    <property type="project" value="UniProtKB-KW"/>
</dbReference>
<dbReference type="SUPFAM" id="SSF56112">
    <property type="entry name" value="Protein kinase-like (PK-like)"/>
    <property type="match status" value="1"/>
</dbReference>
<dbReference type="CDD" id="cd07302">
    <property type="entry name" value="CHD"/>
    <property type="match status" value="1"/>
</dbReference>
<dbReference type="Gene3D" id="3.40.50.2300">
    <property type="match status" value="3"/>
</dbReference>
<gene>
    <name evidence="19" type="ORF">LSH36_20g06027</name>
</gene>
<dbReference type="InterPro" id="IPR001245">
    <property type="entry name" value="Ser-Thr/Tyr_kinase_cat_dom"/>
</dbReference>
<dbReference type="SUPFAM" id="SSF53822">
    <property type="entry name" value="Periplasmic binding protein-like I"/>
    <property type="match status" value="1"/>
</dbReference>
<evidence type="ECO:0000256" key="14">
    <source>
        <dbReference type="RuleBase" id="RU003431"/>
    </source>
</evidence>
<keyword evidence="12 14" id="KW-0141">cGMP biosynthesis</keyword>
<evidence type="ECO:0000256" key="1">
    <source>
        <dbReference type="ARBA" id="ARBA00004479"/>
    </source>
</evidence>
<comment type="catalytic activity">
    <reaction evidence="14">
        <text>GTP = 3',5'-cyclic GMP + diphosphate</text>
        <dbReference type="Rhea" id="RHEA:13665"/>
        <dbReference type="ChEBI" id="CHEBI:33019"/>
        <dbReference type="ChEBI" id="CHEBI:37565"/>
        <dbReference type="ChEBI" id="CHEBI:57746"/>
        <dbReference type="EC" id="4.6.1.2"/>
    </reaction>
</comment>
<evidence type="ECO:0000256" key="12">
    <source>
        <dbReference type="ARBA" id="ARBA00023293"/>
    </source>
</evidence>
<dbReference type="InterPro" id="IPR001828">
    <property type="entry name" value="ANF_lig-bd_rcpt"/>
</dbReference>
<dbReference type="GO" id="GO:0005524">
    <property type="term" value="F:ATP binding"/>
    <property type="evidence" value="ECO:0007669"/>
    <property type="project" value="InterPro"/>
</dbReference>
<keyword evidence="11 13" id="KW-0456">Lyase</keyword>
<evidence type="ECO:0000256" key="4">
    <source>
        <dbReference type="ARBA" id="ARBA00022729"/>
    </source>
</evidence>
<dbReference type="PANTHER" id="PTHR11920:SF274">
    <property type="entry name" value="GUANYLATE CYCLASE"/>
    <property type="match status" value="1"/>
</dbReference>
<dbReference type="AlphaFoldDB" id="A0AAD9NGV3"/>
<evidence type="ECO:0000259" key="17">
    <source>
        <dbReference type="PROSITE" id="PS50011"/>
    </source>
</evidence>
<name>A0AAD9NGV3_9ANNE</name>
<dbReference type="Pfam" id="PF07714">
    <property type="entry name" value="PK_Tyr_Ser-Thr"/>
    <property type="match status" value="1"/>
</dbReference>
<evidence type="ECO:0000256" key="16">
    <source>
        <dbReference type="SAM" id="SignalP"/>
    </source>
</evidence>
<dbReference type="Pfam" id="PF00211">
    <property type="entry name" value="Guanylate_cyc"/>
    <property type="match status" value="1"/>
</dbReference>
<dbReference type="PROSITE" id="PS50125">
    <property type="entry name" value="GUANYLATE_CYCLASE_2"/>
    <property type="match status" value="1"/>
</dbReference>
<dbReference type="EMBL" id="JAODUP010000020">
    <property type="protein sequence ID" value="KAK2168113.1"/>
    <property type="molecule type" value="Genomic_DNA"/>
</dbReference>
<keyword evidence="9" id="KW-0675">Receptor</keyword>
<dbReference type="InterPro" id="IPR018297">
    <property type="entry name" value="A/G_cyclase_CS"/>
</dbReference>
<dbReference type="PANTHER" id="PTHR11920">
    <property type="entry name" value="GUANYLYL CYCLASE"/>
    <property type="match status" value="1"/>
</dbReference>
<sequence>MMALLSLVIVSTYYSSSIVETSGRSRGPGYASDMAYLENVVAFVGPGCTLALDPVARLAGYWNKPILTGLGDSGRFKDKTDFQTLTRFSYCQCRLRKVFGSVFSHFNWTDITVIMDRDHEHSLFLGETLDVGLQIGGYKPNIVKYYSKNNPDYEDILQDASHVSRVMVISAHGDGVRRFLIAAHNLGYPQSGEYVFMDVEVVYFPGNYYGDHSWYRGDADDEKAREAYESMIRIGLYMPTGDLYTDFERNVKIRAKRDYNFDYDSRGEEVNFFVGAFYDGIVHYGRMVNKTLDNLGMDAVLDGYHMTRTLWDQTFEGVTGPVFLDDNGDRDTNFKILDFNPDTGLFEIVAYFWGDKPGYTPVEGKSMRWSGGKINPPLNEPFCYFKGDNPACIQPTPLQPAIIALIVILCVVIVGSVAGFLGYRKYQSNAMLWDMSWLIPKDEVIKHGPQATSFSMLSMSSGRSDHEHGDQLFGRIAWYKHALVSLRESRAKITAMNKELLVEVNKRLNLQHNNIARFIGAVIDSPSPQLLHEYCPKGSLQDILLNDSITLDSDFKRSLIDDIVRGMCYIHSSDVRCHGRLRSTNCVVDGRFVLKLTDFGLPTFYDDSVTLEDEYTYWQKMLWRAPELLRDEKPNIYTGKGDVYSFAIVLQEITTRNIPFEYERDLLNPQDIVDKVKDANPPFRPQLPKDLDTEIELLMKQCWNEDPEIRPTFDNIKNHLATVFKTKKLNLMDNLLMRMEQYANNLEHLVADRTSQLIQEQNKTEELLLQILPKSIVDQLKVGKSVEPELYDWVSIYFSDIVGFTSLSAKSSPLEVVLMLNDLYTAFDSTVEKFDVYKVETIGDAYMVVSGLPIRNGDAHASEIAKMSLQFLDAINKFKIRHRPGEKLKLRIGLHSGSCVAGVVGLKMPRYCLFGDTVNTASRMESNGLPLKIHMSKEITQLLEKSGNFLITPREKIEIKGKGKMETFWLDGYIGADNTEGAAYNTPGGVMPATSSS</sequence>
<evidence type="ECO:0000256" key="8">
    <source>
        <dbReference type="ARBA" id="ARBA00023136"/>
    </source>
</evidence>
<dbReference type="FunFam" id="3.30.70.1230:FF:000004">
    <property type="entry name" value="Guanylate cyclase"/>
    <property type="match status" value="1"/>
</dbReference>
<dbReference type="GO" id="GO:0004383">
    <property type="term" value="F:guanylate cyclase activity"/>
    <property type="evidence" value="ECO:0007669"/>
    <property type="project" value="UniProtKB-EC"/>
</dbReference>
<dbReference type="InterPro" id="IPR000719">
    <property type="entry name" value="Prot_kinase_dom"/>
</dbReference>
<dbReference type="InterPro" id="IPR029787">
    <property type="entry name" value="Nucleotide_cyclase"/>
</dbReference>
<dbReference type="GO" id="GO:0004672">
    <property type="term" value="F:protein kinase activity"/>
    <property type="evidence" value="ECO:0007669"/>
    <property type="project" value="InterPro"/>
</dbReference>
<evidence type="ECO:0000256" key="11">
    <source>
        <dbReference type="ARBA" id="ARBA00023239"/>
    </source>
</evidence>
<dbReference type="SUPFAM" id="SSF55073">
    <property type="entry name" value="Nucleotide cyclase"/>
    <property type="match status" value="1"/>
</dbReference>
<dbReference type="CDD" id="cd06352">
    <property type="entry name" value="PBP1_NPR_GC-like"/>
    <property type="match status" value="1"/>
</dbReference>
<keyword evidence="6 15" id="KW-1133">Transmembrane helix</keyword>
<dbReference type="Gene3D" id="3.30.70.1230">
    <property type="entry name" value="Nucleotide cyclase"/>
    <property type="match status" value="1"/>
</dbReference>
<dbReference type="InterPro" id="IPR028082">
    <property type="entry name" value="Peripla_BP_I"/>
</dbReference>
<keyword evidence="8 15" id="KW-0472">Membrane</keyword>
<dbReference type="GO" id="GO:0007168">
    <property type="term" value="P:receptor guanylyl cyclase signaling pathway"/>
    <property type="evidence" value="ECO:0007669"/>
    <property type="project" value="TreeGrafter"/>
</dbReference>
<evidence type="ECO:0000256" key="13">
    <source>
        <dbReference type="RuleBase" id="RU000405"/>
    </source>
</evidence>
<evidence type="ECO:0000313" key="19">
    <source>
        <dbReference type="EMBL" id="KAK2168113.1"/>
    </source>
</evidence>
<evidence type="ECO:0000256" key="3">
    <source>
        <dbReference type="ARBA" id="ARBA00022692"/>
    </source>
</evidence>
<accession>A0AAD9NGV3</accession>
<dbReference type="PROSITE" id="PS00452">
    <property type="entry name" value="GUANYLATE_CYCLASE_1"/>
    <property type="match status" value="1"/>
</dbReference>
<evidence type="ECO:0000256" key="2">
    <source>
        <dbReference type="ARBA" id="ARBA00012202"/>
    </source>
</evidence>
<dbReference type="InterPro" id="IPR050401">
    <property type="entry name" value="Cyclic_nucleotide_synthase"/>
</dbReference>
<feature type="signal peptide" evidence="16">
    <location>
        <begin position="1"/>
        <end position="17"/>
    </location>
</feature>
<feature type="domain" description="Protein kinase" evidence="17">
    <location>
        <begin position="462"/>
        <end position="722"/>
    </location>
</feature>
<keyword evidence="3 15" id="KW-0812">Transmembrane</keyword>
<evidence type="ECO:0000259" key="18">
    <source>
        <dbReference type="PROSITE" id="PS50125"/>
    </source>
</evidence>
<dbReference type="GO" id="GO:0005886">
    <property type="term" value="C:plasma membrane"/>
    <property type="evidence" value="ECO:0007669"/>
    <property type="project" value="TreeGrafter"/>
</dbReference>
<evidence type="ECO:0000256" key="7">
    <source>
        <dbReference type="ARBA" id="ARBA00023134"/>
    </source>
</evidence>
<dbReference type="GO" id="GO:0004016">
    <property type="term" value="F:adenylate cyclase activity"/>
    <property type="evidence" value="ECO:0007669"/>
    <property type="project" value="TreeGrafter"/>
</dbReference>
<dbReference type="EC" id="4.6.1.2" evidence="2 14"/>
<keyword evidence="7" id="KW-0342">GTP-binding</keyword>
<feature type="chain" id="PRO_5041939335" description="Guanylate cyclase" evidence="16">
    <location>
        <begin position="18"/>
        <end position="997"/>
    </location>
</feature>
<reference evidence="19" key="1">
    <citation type="journal article" date="2023" name="Mol. Biol. Evol.">
        <title>Third-Generation Sequencing Reveals the Adaptive Role of the Epigenome in Three Deep-Sea Polychaetes.</title>
        <authorList>
            <person name="Perez M."/>
            <person name="Aroh O."/>
            <person name="Sun Y."/>
            <person name="Lan Y."/>
            <person name="Juniper S.K."/>
            <person name="Young C.R."/>
            <person name="Angers B."/>
            <person name="Qian P.Y."/>
        </authorList>
    </citation>
    <scope>NUCLEOTIDE SEQUENCE</scope>
    <source>
        <strain evidence="19">P08H-3</strain>
    </source>
</reference>
<dbReference type="InterPro" id="IPR011009">
    <property type="entry name" value="Kinase-like_dom_sf"/>
</dbReference>
<dbReference type="InterPro" id="IPR001170">
    <property type="entry name" value="ANPR/GUC"/>
</dbReference>
<organism evidence="19 20">
    <name type="scientific">Paralvinella palmiformis</name>
    <dbReference type="NCBI Taxonomy" id="53620"/>
    <lineage>
        <taxon>Eukaryota</taxon>
        <taxon>Metazoa</taxon>
        <taxon>Spiralia</taxon>
        <taxon>Lophotrochozoa</taxon>
        <taxon>Annelida</taxon>
        <taxon>Polychaeta</taxon>
        <taxon>Sedentaria</taxon>
        <taxon>Canalipalpata</taxon>
        <taxon>Terebellida</taxon>
        <taxon>Terebelliformia</taxon>
        <taxon>Alvinellidae</taxon>
        <taxon>Paralvinella</taxon>
    </lineage>
</organism>
<keyword evidence="4 16" id="KW-0732">Signal</keyword>
<dbReference type="Gene3D" id="1.10.510.10">
    <property type="entry name" value="Transferase(Phosphotransferase) domain 1"/>
    <property type="match status" value="1"/>
</dbReference>
<dbReference type="PROSITE" id="PS50011">
    <property type="entry name" value="PROTEIN_KINASE_DOM"/>
    <property type="match status" value="1"/>
</dbReference>
<evidence type="ECO:0000256" key="9">
    <source>
        <dbReference type="ARBA" id="ARBA00023170"/>
    </source>
</evidence>
<evidence type="ECO:0000256" key="15">
    <source>
        <dbReference type="SAM" id="Phobius"/>
    </source>
</evidence>
<evidence type="ECO:0000256" key="5">
    <source>
        <dbReference type="ARBA" id="ARBA00022741"/>
    </source>
</evidence>
<feature type="domain" description="Guanylate cyclase" evidence="18">
    <location>
        <begin position="795"/>
        <end position="925"/>
    </location>
</feature>
<dbReference type="InterPro" id="IPR001054">
    <property type="entry name" value="A/G_cyclase"/>
</dbReference>
<dbReference type="Pfam" id="PF01094">
    <property type="entry name" value="ANF_receptor"/>
    <property type="match status" value="1"/>
</dbReference>
<evidence type="ECO:0000256" key="6">
    <source>
        <dbReference type="ARBA" id="ARBA00022989"/>
    </source>
</evidence>
<dbReference type="SMART" id="SM00044">
    <property type="entry name" value="CYCc"/>
    <property type="match status" value="1"/>
</dbReference>
<feature type="transmembrane region" description="Helical" evidence="15">
    <location>
        <begin position="401"/>
        <end position="423"/>
    </location>
</feature>
<dbReference type="GO" id="GO:0035556">
    <property type="term" value="P:intracellular signal transduction"/>
    <property type="evidence" value="ECO:0007669"/>
    <property type="project" value="InterPro"/>
</dbReference>
<proteinExistence type="inferred from homology"/>
<comment type="subcellular location">
    <subcellularLocation>
        <location evidence="1">Membrane</location>
        <topology evidence="1">Single-pass type I membrane protein</topology>
    </subcellularLocation>
</comment>
<comment type="similarity">
    <text evidence="13">Belongs to the adenylyl cyclase class-4/guanylyl cyclase family.</text>
</comment>
<keyword evidence="20" id="KW-1185">Reference proteome</keyword>
<evidence type="ECO:0000256" key="10">
    <source>
        <dbReference type="ARBA" id="ARBA00023180"/>
    </source>
</evidence>
<dbReference type="Proteomes" id="UP001208570">
    <property type="component" value="Unassembled WGS sequence"/>
</dbReference>
<keyword evidence="5" id="KW-0547">Nucleotide-binding</keyword>